<proteinExistence type="predicted"/>
<keyword evidence="3" id="KW-1185">Reference proteome</keyword>
<sequence length="114" mass="12275">MRRKGTRSSSGQYTPLFSQFFYCVDTAQLFASLSHPSSLFSPPIPLSRFGSRGKGHPGPVLGFTVCVFRDGSKSRNGCSRIGSSARSLPSTTRSPPTSTHSSMGLAFGYKKGFM</sequence>
<reference evidence="2" key="1">
    <citation type="submission" date="2020-07" db="EMBL/GenBank/DDBJ databases">
        <title>Multicomponent nature underlies the extraordinary mechanical properties of spider dragline silk.</title>
        <authorList>
            <person name="Kono N."/>
            <person name="Nakamura H."/>
            <person name="Mori M."/>
            <person name="Yoshida Y."/>
            <person name="Ohtoshi R."/>
            <person name="Malay A.D."/>
            <person name="Moran D.A.P."/>
            <person name="Tomita M."/>
            <person name="Numata K."/>
            <person name="Arakawa K."/>
        </authorList>
    </citation>
    <scope>NUCLEOTIDE SEQUENCE</scope>
</reference>
<gene>
    <name evidence="2" type="ORF">TNCT_707581</name>
</gene>
<name>A0A8X6HL07_TRICU</name>
<evidence type="ECO:0000313" key="3">
    <source>
        <dbReference type="Proteomes" id="UP000887116"/>
    </source>
</evidence>
<feature type="region of interest" description="Disordered" evidence="1">
    <location>
        <begin position="74"/>
        <end position="101"/>
    </location>
</feature>
<comment type="caution">
    <text evidence="2">The sequence shown here is derived from an EMBL/GenBank/DDBJ whole genome shotgun (WGS) entry which is preliminary data.</text>
</comment>
<protein>
    <submittedName>
        <fullName evidence="2">Uncharacterized protein</fullName>
    </submittedName>
</protein>
<feature type="compositionally biased region" description="Low complexity" evidence="1">
    <location>
        <begin position="83"/>
        <end position="101"/>
    </location>
</feature>
<accession>A0A8X6HL07</accession>
<dbReference type="AlphaFoldDB" id="A0A8X6HL07"/>
<evidence type="ECO:0000256" key="1">
    <source>
        <dbReference type="SAM" id="MobiDB-lite"/>
    </source>
</evidence>
<evidence type="ECO:0000313" key="2">
    <source>
        <dbReference type="EMBL" id="GFR24200.1"/>
    </source>
</evidence>
<dbReference type="EMBL" id="BMAO01038343">
    <property type="protein sequence ID" value="GFR24200.1"/>
    <property type="molecule type" value="Genomic_DNA"/>
</dbReference>
<dbReference type="Proteomes" id="UP000887116">
    <property type="component" value="Unassembled WGS sequence"/>
</dbReference>
<organism evidence="2 3">
    <name type="scientific">Trichonephila clavata</name>
    <name type="common">Joro spider</name>
    <name type="synonym">Nephila clavata</name>
    <dbReference type="NCBI Taxonomy" id="2740835"/>
    <lineage>
        <taxon>Eukaryota</taxon>
        <taxon>Metazoa</taxon>
        <taxon>Ecdysozoa</taxon>
        <taxon>Arthropoda</taxon>
        <taxon>Chelicerata</taxon>
        <taxon>Arachnida</taxon>
        <taxon>Araneae</taxon>
        <taxon>Araneomorphae</taxon>
        <taxon>Entelegynae</taxon>
        <taxon>Araneoidea</taxon>
        <taxon>Nephilidae</taxon>
        <taxon>Trichonephila</taxon>
    </lineage>
</organism>